<evidence type="ECO:0000256" key="1">
    <source>
        <dbReference type="SAM" id="Phobius"/>
    </source>
</evidence>
<feature type="transmembrane region" description="Helical" evidence="1">
    <location>
        <begin position="170"/>
        <end position="188"/>
    </location>
</feature>
<feature type="transmembrane region" description="Helical" evidence="1">
    <location>
        <begin position="105"/>
        <end position="125"/>
    </location>
</feature>
<feature type="transmembrane region" description="Helical" evidence="1">
    <location>
        <begin position="75"/>
        <end position="93"/>
    </location>
</feature>
<feature type="transmembrane region" description="Helical" evidence="1">
    <location>
        <begin position="42"/>
        <end position="63"/>
    </location>
</feature>
<dbReference type="KEGG" id="rom:EI983_17345"/>
<evidence type="ECO:0000313" key="2">
    <source>
        <dbReference type="EMBL" id="QGX99936.1"/>
    </source>
</evidence>
<accession>A0A6I6IWT8</accession>
<evidence type="ECO:0000313" key="3">
    <source>
        <dbReference type="Proteomes" id="UP000428330"/>
    </source>
</evidence>
<dbReference type="AlphaFoldDB" id="A0A6I6IWT8"/>
<organism evidence="2 3">
    <name type="scientific">Roseovarius faecimaris</name>
    <dbReference type="NCBI Taxonomy" id="2494550"/>
    <lineage>
        <taxon>Bacteria</taxon>
        <taxon>Pseudomonadati</taxon>
        <taxon>Pseudomonadota</taxon>
        <taxon>Alphaproteobacteria</taxon>
        <taxon>Rhodobacterales</taxon>
        <taxon>Roseobacteraceae</taxon>
        <taxon>Roseovarius</taxon>
    </lineage>
</organism>
<reference evidence="3" key="1">
    <citation type="submission" date="2018-12" db="EMBL/GenBank/DDBJ databases">
        <title>Complete genome sequence of Roseovarius sp. MME-070.</title>
        <authorList>
            <person name="Nam Y.-D."/>
            <person name="Kang J."/>
            <person name="Chung W.-H."/>
            <person name="Park Y.S."/>
        </authorList>
    </citation>
    <scope>NUCLEOTIDE SEQUENCE [LARGE SCALE GENOMIC DNA]</scope>
    <source>
        <strain evidence="3">MME-070</strain>
    </source>
</reference>
<keyword evidence="1" id="KW-0812">Transmembrane</keyword>
<feature type="transmembrane region" description="Helical" evidence="1">
    <location>
        <begin position="146"/>
        <end position="164"/>
    </location>
</feature>
<keyword evidence="1" id="KW-1133">Transmembrane helix</keyword>
<feature type="transmembrane region" description="Helical" evidence="1">
    <location>
        <begin position="18"/>
        <end position="36"/>
    </location>
</feature>
<keyword evidence="3" id="KW-1185">Reference proteome</keyword>
<dbReference type="Proteomes" id="UP000428330">
    <property type="component" value="Chromosome"/>
</dbReference>
<name>A0A6I6IWT8_9RHOB</name>
<protein>
    <submittedName>
        <fullName evidence="2">Uncharacterized protein</fullName>
    </submittedName>
</protein>
<dbReference type="OrthoDB" id="7860152at2"/>
<sequence>MILWILLRSLPPVSWGRLLMPAVFVGSWTGLCALGLEQPAAFVWSAVLAQAAHLYAVLPVSAVRQRRLFGRARTAMWGAVLVCLGLFALQIWLLNPVVTHRLVSLYGALYLGVTLLGLCGDRVALDRLVPVGAPSEVPLPFRHHLLRLYALTVFLVIVVNESLLIAHVPLGARVAILSVLPVVLHYLFEIMLRLTCPPLEDGPG</sequence>
<gene>
    <name evidence="2" type="ORF">EI983_17345</name>
</gene>
<dbReference type="EMBL" id="CP034348">
    <property type="protein sequence ID" value="QGX99936.1"/>
    <property type="molecule type" value="Genomic_DNA"/>
</dbReference>
<proteinExistence type="predicted"/>
<keyword evidence="1" id="KW-0472">Membrane</keyword>